<sequence>MDALPEEKVNGHRLPPTATVAFSPEEPPILKYIESIADGKLLKSSTVRDRKLHMEHAVLERYSSRWRICPGFLRIGSVTDSSIEIENGTGRQNQKPGP</sequence>
<evidence type="ECO:0000313" key="2">
    <source>
        <dbReference type="EMBL" id="GBP84149.1"/>
    </source>
</evidence>
<proteinExistence type="predicted"/>
<reference evidence="2 3" key="1">
    <citation type="journal article" date="2019" name="Commun. Biol.">
        <title>The bagworm genome reveals a unique fibroin gene that provides high tensile strength.</title>
        <authorList>
            <person name="Kono N."/>
            <person name="Nakamura H."/>
            <person name="Ohtoshi R."/>
            <person name="Tomita M."/>
            <person name="Numata K."/>
            <person name="Arakawa K."/>
        </authorList>
    </citation>
    <scope>NUCLEOTIDE SEQUENCE [LARGE SCALE GENOMIC DNA]</scope>
</reference>
<organism evidence="2 3">
    <name type="scientific">Eumeta variegata</name>
    <name type="common">Bagworm moth</name>
    <name type="synonym">Eumeta japonica</name>
    <dbReference type="NCBI Taxonomy" id="151549"/>
    <lineage>
        <taxon>Eukaryota</taxon>
        <taxon>Metazoa</taxon>
        <taxon>Ecdysozoa</taxon>
        <taxon>Arthropoda</taxon>
        <taxon>Hexapoda</taxon>
        <taxon>Insecta</taxon>
        <taxon>Pterygota</taxon>
        <taxon>Neoptera</taxon>
        <taxon>Endopterygota</taxon>
        <taxon>Lepidoptera</taxon>
        <taxon>Glossata</taxon>
        <taxon>Ditrysia</taxon>
        <taxon>Tineoidea</taxon>
        <taxon>Psychidae</taxon>
        <taxon>Oiketicinae</taxon>
        <taxon>Eumeta</taxon>
    </lineage>
</organism>
<protein>
    <submittedName>
        <fullName evidence="2">Uncharacterized protein</fullName>
    </submittedName>
</protein>
<dbReference type="Proteomes" id="UP000299102">
    <property type="component" value="Unassembled WGS sequence"/>
</dbReference>
<feature type="region of interest" description="Disordered" evidence="1">
    <location>
        <begin position="1"/>
        <end position="21"/>
    </location>
</feature>
<name>A0A4C1ZB35_EUMVA</name>
<evidence type="ECO:0000256" key="1">
    <source>
        <dbReference type="SAM" id="MobiDB-lite"/>
    </source>
</evidence>
<keyword evidence="3" id="KW-1185">Reference proteome</keyword>
<dbReference type="EMBL" id="BGZK01001661">
    <property type="protein sequence ID" value="GBP84149.1"/>
    <property type="molecule type" value="Genomic_DNA"/>
</dbReference>
<dbReference type="AlphaFoldDB" id="A0A4C1ZB35"/>
<comment type="caution">
    <text evidence="2">The sequence shown here is derived from an EMBL/GenBank/DDBJ whole genome shotgun (WGS) entry which is preliminary data.</text>
</comment>
<gene>
    <name evidence="2" type="ORF">EVAR_63304_1</name>
</gene>
<accession>A0A4C1ZB35</accession>
<evidence type="ECO:0000313" key="3">
    <source>
        <dbReference type="Proteomes" id="UP000299102"/>
    </source>
</evidence>
<feature type="compositionally biased region" description="Basic and acidic residues" evidence="1">
    <location>
        <begin position="1"/>
        <end position="10"/>
    </location>
</feature>